<evidence type="ECO:0000313" key="1">
    <source>
        <dbReference type="EMBL" id="MBM7633216.1"/>
    </source>
</evidence>
<evidence type="ECO:0000313" key="2">
    <source>
        <dbReference type="Proteomes" id="UP000741863"/>
    </source>
</evidence>
<dbReference type="NCBIfam" id="TIGR01683">
    <property type="entry name" value="thiS"/>
    <property type="match status" value="1"/>
</dbReference>
<proteinExistence type="predicted"/>
<dbReference type="SUPFAM" id="SSF54285">
    <property type="entry name" value="MoaD/ThiS"/>
    <property type="match status" value="1"/>
</dbReference>
<dbReference type="Pfam" id="PF02597">
    <property type="entry name" value="ThiS"/>
    <property type="match status" value="1"/>
</dbReference>
<gene>
    <name evidence="1" type="ORF">JOD17_002310</name>
</gene>
<dbReference type="Gene3D" id="3.10.20.30">
    <property type="match status" value="1"/>
</dbReference>
<dbReference type="Proteomes" id="UP000741863">
    <property type="component" value="Unassembled WGS sequence"/>
</dbReference>
<comment type="caution">
    <text evidence="1">The sequence shown here is derived from an EMBL/GenBank/DDBJ whole genome shotgun (WGS) entry which is preliminary data.</text>
</comment>
<dbReference type="InterPro" id="IPR016155">
    <property type="entry name" value="Mopterin_synth/thiamin_S_b"/>
</dbReference>
<dbReference type="EMBL" id="JAFBEC010000006">
    <property type="protein sequence ID" value="MBM7633216.1"/>
    <property type="molecule type" value="Genomic_DNA"/>
</dbReference>
<name>A0ABS2PE03_9BACL</name>
<dbReference type="InterPro" id="IPR003749">
    <property type="entry name" value="ThiS/MoaD-like"/>
</dbReference>
<protein>
    <submittedName>
        <fullName evidence="1">Sulfur carrier protein</fullName>
    </submittedName>
</protein>
<dbReference type="InterPro" id="IPR010035">
    <property type="entry name" value="Thi_S"/>
</dbReference>
<dbReference type="RefSeq" id="WP_204697806.1">
    <property type="nucleotide sequence ID" value="NZ_JAFBEC010000006.1"/>
</dbReference>
<organism evidence="1 2">
    <name type="scientific">Geomicrobium sediminis</name>
    <dbReference type="NCBI Taxonomy" id="1347788"/>
    <lineage>
        <taxon>Bacteria</taxon>
        <taxon>Bacillati</taxon>
        <taxon>Bacillota</taxon>
        <taxon>Bacilli</taxon>
        <taxon>Bacillales</taxon>
        <taxon>Geomicrobium</taxon>
    </lineage>
</organism>
<dbReference type="InterPro" id="IPR012675">
    <property type="entry name" value="Beta-grasp_dom_sf"/>
</dbReference>
<keyword evidence="2" id="KW-1185">Reference proteome</keyword>
<sequence length="67" mass="7437">MNIIINQKNHNLPDSISSIQELRRHFNLLATNVMIEHNGVALTADQQGQIQLESGDKIEIVRFVGGG</sequence>
<reference evidence="1 2" key="1">
    <citation type="submission" date="2021-01" db="EMBL/GenBank/DDBJ databases">
        <title>Genomic Encyclopedia of Type Strains, Phase IV (KMG-IV): sequencing the most valuable type-strain genomes for metagenomic binning, comparative biology and taxonomic classification.</title>
        <authorList>
            <person name="Goeker M."/>
        </authorList>
    </citation>
    <scope>NUCLEOTIDE SEQUENCE [LARGE SCALE GENOMIC DNA]</scope>
    <source>
        <strain evidence="1 2">DSM 25540</strain>
    </source>
</reference>
<accession>A0ABS2PE03</accession>